<evidence type="ECO:0000256" key="4">
    <source>
        <dbReference type="ARBA" id="ARBA00023163"/>
    </source>
</evidence>
<dbReference type="InterPro" id="IPR058163">
    <property type="entry name" value="LysR-type_TF_proteobact-type"/>
</dbReference>
<evidence type="ECO:0000256" key="2">
    <source>
        <dbReference type="ARBA" id="ARBA00023015"/>
    </source>
</evidence>
<keyword evidence="2" id="KW-0805">Transcription regulation</keyword>
<feature type="domain" description="HTH lysR-type" evidence="5">
    <location>
        <begin position="11"/>
        <end position="68"/>
    </location>
</feature>
<dbReference type="InterPro" id="IPR036390">
    <property type="entry name" value="WH_DNA-bd_sf"/>
</dbReference>
<gene>
    <name evidence="6" type="ORF">ACFOFO_24420</name>
</gene>
<organism evidence="6 7">
    <name type="scientific">Undibacterium arcticum</name>
    <dbReference type="NCBI Taxonomy" id="1762892"/>
    <lineage>
        <taxon>Bacteria</taxon>
        <taxon>Pseudomonadati</taxon>
        <taxon>Pseudomonadota</taxon>
        <taxon>Betaproteobacteria</taxon>
        <taxon>Burkholderiales</taxon>
        <taxon>Oxalobacteraceae</taxon>
        <taxon>Undibacterium</taxon>
    </lineage>
</organism>
<dbReference type="PANTHER" id="PTHR30537">
    <property type="entry name" value="HTH-TYPE TRANSCRIPTIONAL REGULATOR"/>
    <property type="match status" value="1"/>
</dbReference>
<reference evidence="7" key="1">
    <citation type="journal article" date="2019" name="Int. J. Syst. Evol. Microbiol.">
        <title>The Global Catalogue of Microorganisms (GCM) 10K type strain sequencing project: providing services to taxonomists for standard genome sequencing and annotation.</title>
        <authorList>
            <consortium name="The Broad Institute Genomics Platform"/>
            <consortium name="The Broad Institute Genome Sequencing Center for Infectious Disease"/>
            <person name="Wu L."/>
            <person name="Ma J."/>
        </authorList>
    </citation>
    <scope>NUCLEOTIDE SEQUENCE [LARGE SCALE GENOMIC DNA]</scope>
    <source>
        <strain evidence="7">KCTC 42986</strain>
    </source>
</reference>
<dbReference type="InterPro" id="IPR005119">
    <property type="entry name" value="LysR_subst-bd"/>
</dbReference>
<evidence type="ECO:0000256" key="1">
    <source>
        <dbReference type="ARBA" id="ARBA00009437"/>
    </source>
</evidence>
<dbReference type="Pfam" id="PF00126">
    <property type="entry name" value="HTH_1"/>
    <property type="match status" value="1"/>
</dbReference>
<dbReference type="InterPro" id="IPR036388">
    <property type="entry name" value="WH-like_DNA-bd_sf"/>
</dbReference>
<dbReference type="PROSITE" id="PS50931">
    <property type="entry name" value="HTH_LYSR"/>
    <property type="match status" value="1"/>
</dbReference>
<dbReference type="InterPro" id="IPR000847">
    <property type="entry name" value="LysR_HTH_N"/>
</dbReference>
<evidence type="ECO:0000259" key="5">
    <source>
        <dbReference type="PROSITE" id="PS50931"/>
    </source>
</evidence>
<comment type="caution">
    <text evidence="6">The sequence shown here is derived from an EMBL/GenBank/DDBJ whole genome shotgun (WGS) entry which is preliminary data.</text>
</comment>
<dbReference type="EMBL" id="JBHRTP010000100">
    <property type="protein sequence ID" value="MFC3111058.1"/>
    <property type="molecule type" value="Genomic_DNA"/>
</dbReference>
<dbReference type="SUPFAM" id="SSF53850">
    <property type="entry name" value="Periplasmic binding protein-like II"/>
    <property type="match status" value="1"/>
</dbReference>
<accession>A0ABV7FAG6</accession>
<dbReference type="PRINTS" id="PR00039">
    <property type="entry name" value="HTHLYSR"/>
</dbReference>
<sequence>MSTAHFDPSHTDWNLIRGFVAVVEHGSLTRAAEQLGLSQPTLSRQIAELELAVGAALFERVARGLKLTSAGDSLVDPARHMMTAARVLGMAAASQDHGLTGTVRLTASEIVSAFVLPSILAELAQRHPEIQIELVASNQISNLLEREADIAIRMIRPTQSALIARHIADWPMGFYVHTSYLAHAASPVPLTATDDVQKLARYRWIGYDQSDQLIAGFRAAGMPIERSFFAFRSDNHLVNWQALLAGVGIGIGMQWLAAKHPDLISVMTEQPLPKLPVWLTTHRELKSSKRIRTVFDFLAASLADIVIE</sequence>
<evidence type="ECO:0000313" key="7">
    <source>
        <dbReference type="Proteomes" id="UP001595530"/>
    </source>
</evidence>
<dbReference type="SUPFAM" id="SSF46785">
    <property type="entry name" value="Winged helix' DNA-binding domain"/>
    <property type="match status" value="1"/>
</dbReference>
<keyword evidence="3" id="KW-0238">DNA-binding</keyword>
<keyword evidence="4" id="KW-0804">Transcription</keyword>
<dbReference type="Proteomes" id="UP001595530">
    <property type="component" value="Unassembled WGS sequence"/>
</dbReference>
<name>A0ABV7FAG6_9BURK</name>
<dbReference type="Pfam" id="PF03466">
    <property type="entry name" value="LysR_substrate"/>
    <property type="match status" value="1"/>
</dbReference>
<protein>
    <submittedName>
        <fullName evidence="6">LysR family transcriptional regulator</fullName>
    </submittedName>
</protein>
<dbReference type="RefSeq" id="WP_390333271.1">
    <property type="nucleotide sequence ID" value="NZ_JBHRTP010000100.1"/>
</dbReference>
<evidence type="ECO:0000313" key="6">
    <source>
        <dbReference type="EMBL" id="MFC3111058.1"/>
    </source>
</evidence>
<comment type="similarity">
    <text evidence="1">Belongs to the LysR transcriptional regulatory family.</text>
</comment>
<dbReference type="Gene3D" id="3.40.190.290">
    <property type="match status" value="1"/>
</dbReference>
<keyword evidence="7" id="KW-1185">Reference proteome</keyword>
<evidence type="ECO:0000256" key="3">
    <source>
        <dbReference type="ARBA" id="ARBA00023125"/>
    </source>
</evidence>
<proteinExistence type="inferred from homology"/>
<dbReference type="PANTHER" id="PTHR30537:SF3">
    <property type="entry name" value="TRANSCRIPTIONAL REGULATORY PROTEIN"/>
    <property type="match status" value="1"/>
</dbReference>
<dbReference type="Gene3D" id="1.10.10.10">
    <property type="entry name" value="Winged helix-like DNA-binding domain superfamily/Winged helix DNA-binding domain"/>
    <property type="match status" value="1"/>
</dbReference>